<accession>A0ABD2NRD5</accession>
<dbReference type="InterPro" id="IPR001611">
    <property type="entry name" value="Leu-rich_rpt"/>
</dbReference>
<evidence type="ECO:0000313" key="5">
    <source>
        <dbReference type="Proteomes" id="UP001516400"/>
    </source>
</evidence>
<dbReference type="AlphaFoldDB" id="A0ABD2NRD5"/>
<reference evidence="4 5" key="1">
    <citation type="journal article" date="2021" name="BMC Biol.">
        <title>Horizontally acquired antibacterial genes associated with adaptive radiation of ladybird beetles.</title>
        <authorList>
            <person name="Li H.S."/>
            <person name="Tang X.F."/>
            <person name="Huang Y.H."/>
            <person name="Xu Z.Y."/>
            <person name="Chen M.L."/>
            <person name="Du X.Y."/>
            <person name="Qiu B.Y."/>
            <person name="Chen P.T."/>
            <person name="Zhang W."/>
            <person name="Slipinski A."/>
            <person name="Escalona H.E."/>
            <person name="Waterhouse R.M."/>
            <person name="Zwick A."/>
            <person name="Pang H."/>
        </authorList>
    </citation>
    <scope>NUCLEOTIDE SEQUENCE [LARGE SCALE GENOMIC DNA]</scope>
    <source>
        <strain evidence="4">SYSU2018</strain>
    </source>
</reference>
<evidence type="ECO:0000256" key="2">
    <source>
        <dbReference type="ARBA" id="ARBA00022729"/>
    </source>
</evidence>
<proteinExistence type="predicted"/>
<dbReference type="InterPro" id="IPR032675">
    <property type="entry name" value="LRR_dom_sf"/>
</dbReference>
<dbReference type="PROSITE" id="PS51450">
    <property type="entry name" value="LRR"/>
    <property type="match status" value="2"/>
</dbReference>
<dbReference type="PANTHER" id="PTHR24373">
    <property type="entry name" value="SLIT RELATED LEUCINE-RICH REPEAT NEURONAL PROTEIN"/>
    <property type="match status" value="1"/>
</dbReference>
<dbReference type="Pfam" id="PF13855">
    <property type="entry name" value="LRR_8"/>
    <property type="match status" value="2"/>
</dbReference>
<dbReference type="Gene3D" id="3.80.10.10">
    <property type="entry name" value="Ribonuclease Inhibitor"/>
    <property type="match status" value="1"/>
</dbReference>
<dbReference type="SMART" id="SM00369">
    <property type="entry name" value="LRR_TYP"/>
    <property type="match status" value="6"/>
</dbReference>
<dbReference type="EMBL" id="JABFTP020000144">
    <property type="protein sequence ID" value="KAL3281293.1"/>
    <property type="molecule type" value="Genomic_DNA"/>
</dbReference>
<evidence type="ECO:0000256" key="1">
    <source>
        <dbReference type="ARBA" id="ARBA00022614"/>
    </source>
</evidence>
<organism evidence="4 5">
    <name type="scientific">Cryptolaemus montrouzieri</name>
    <dbReference type="NCBI Taxonomy" id="559131"/>
    <lineage>
        <taxon>Eukaryota</taxon>
        <taxon>Metazoa</taxon>
        <taxon>Ecdysozoa</taxon>
        <taxon>Arthropoda</taxon>
        <taxon>Hexapoda</taxon>
        <taxon>Insecta</taxon>
        <taxon>Pterygota</taxon>
        <taxon>Neoptera</taxon>
        <taxon>Endopterygota</taxon>
        <taxon>Coleoptera</taxon>
        <taxon>Polyphaga</taxon>
        <taxon>Cucujiformia</taxon>
        <taxon>Coccinelloidea</taxon>
        <taxon>Coccinellidae</taxon>
        <taxon>Scymninae</taxon>
        <taxon>Scymnini</taxon>
        <taxon>Cryptolaemus</taxon>
    </lineage>
</organism>
<dbReference type="PANTHER" id="PTHR24373:SF384">
    <property type="entry name" value="LEUCINE RICH REPEAT CONTAINING 38"/>
    <property type="match status" value="1"/>
</dbReference>
<gene>
    <name evidence="4" type="ORF">HHI36_004506</name>
</gene>
<comment type="caution">
    <text evidence="4">The sequence shown here is derived from an EMBL/GenBank/DDBJ whole genome shotgun (WGS) entry which is preliminary data.</text>
</comment>
<dbReference type="FunFam" id="3.80.10.10:FF:001164">
    <property type="entry name" value="GH01279p"/>
    <property type="match status" value="1"/>
</dbReference>
<keyword evidence="1" id="KW-0433">Leucine-rich repeat</keyword>
<dbReference type="SUPFAM" id="SSF52058">
    <property type="entry name" value="L domain-like"/>
    <property type="match status" value="1"/>
</dbReference>
<keyword evidence="2" id="KW-0732">Signal</keyword>
<name>A0ABD2NRD5_9CUCU</name>
<keyword evidence="5" id="KW-1185">Reference proteome</keyword>
<sequence>MILLLFLLFSCVWGEKHVCEMSACESLKEGKLFAEEFGYELVENITKTYITKLERRIRSLEQPVWSMSKEDDRWLECSKGPCECTPETKSISCWQRNLPSLPFEQIIPHDAYVIDLGINKLTTINKDAFKHLLFLTELDLFDNELDYLPESIFDDLENLKYLRLHKNFLADLHKNIFWGLRNIKTLDISFNRLTDLPEDIFTVCQDIVMLHLSGNRLKNLPEQLLRNMKYLEDLDISNNEVGNVPLEIFKELSSLRRLNLADNELKELEKEYLMIWLIWNI</sequence>
<evidence type="ECO:0000313" key="4">
    <source>
        <dbReference type="EMBL" id="KAL3281293.1"/>
    </source>
</evidence>
<keyword evidence="3" id="KW-0677">Repeat</keyword>
<evidence type="ECO:0000256" key="3">
    <source>
        <dbReference type="ARBA" id="ARBA00022737"/>
    </source>
</evidence>
<dbReference type="InterPro" id="IPR050328">
    <property type="entry name" value="Dev_Immune_Receptor"/>
</dbReference>
<dbReference type="Proteomes" id="UP001516400">
    <property type="component" value="Unassembled WGS sequence"/>
</dbReference>
<dbReference type="InterPro" id="IPR003591">
    <property type="entry name" value="Leu-rich_rpt_typical-subtyp"/>
</dbReference>
<protein>
    <submittedName>
        <fullName evidence="4">Uncharacterized protein</fullName>
    </submittedName>
</protein>